<proteinExistence type="predicted"/>
<dbReference type="RefSeq" id="WP_164727722.1">
    <property type="nucleotide sequence ID" value="NZ_JACIEY010000011.1"/>
</dbReference>
<dbReference type="EMBL" id="FNBI01000009">
    <property type="protein sequence ID" value="SDG01537.1"/>
    <property type="molecule type" value="Genomic_DNA"/>
</dbReference>
<organism evidence="2 3">
    <name type="scientific">Sphingomonas carotinifaciens</name>
    <dbReference type="NCBI Taxonomy" id="1166323"/>
    <lineage>
        <taxon>Bacteria</taxon>
        <taxon>Pseudomonadati</taxon>
        <taxon>Pseudomonadota</taxon>
        <taxon>Alphaproteobacteria</taxon>
        <taxon>Sphingomonadales</taxon>
        <taxon>Sphingomonadaceae</taxon>
        <taxon>Sphingomonas</taxon>
    </lineage>
</organism>
<name>A0A1G7QSP9_9SPHN</name>
<dbReference type="Gene3D" id="3.90.550.10">
    <property type="entry name" value="Spore Coat Polysaccharide Biosynthesis Protein SpsA, Chain A"/>
    <property type="match status" value="1"/>
</dbReference>
<dbReference type="InterPro" id="IPR002495">
    <property type="entry name" value="Glyco_trans_8"/>
</dbReference>
<dbReference type="InterPro" id="IPR029044">
    <property type="entry name" value="Nucleotide-diphossugar_trans"/>
</dbReference>
<keyword evidence="3" id="KW-1185">Reference proteome</keyword>
<dbReference type="GO" id="GO:0016757">
    <property type="term" value="F:glycosyltransferase activity"/>
    <property type="evidence" value="ECO:0007669"/>
    <property type="project" value="InterPro"/>
</dbReference>
<reference evidence="1 4" key="2">
    <citation type="submission" date="2019-12" db="EMBL/GenBank/DDBJ databases">
        <authorList>
            <person name="Zheng J."/>
        </authorList>
    </citation>
    <scope>NUCLEOTIDE SEQUENCE [LARGE SCALE GENOMIC DNA]</scope>
    <source>
        <strain evidence="1 4">DSM 27347</strain>
    </source>
</reference>
<sequence length="279" mass="31818">MSPAHCDVILFDLTADRGAESADIESVCIQNNILYIWESPAFLGNLHIMNARLFLDQMLAPNYSEILYLDGDTQVVGDLTPLLEFSPRDGHLCAVRDPMVYLNGIKRLPDEFEAEIRPFGEDYVNSGVFRVNRHSWADISREALAQIETATSALHFEDQTIINRVTEGRRDYASIRWNFPGFILGYGLEDIAQPSIVHFMSNPRPWQGSYAPWGRSWHQPYADVASKFPEIRQYCDALVFRKKAAYKIKQIAKSYVERKLWLSPAIVDHMKTLEGSSSI</sequence>
<protein>
    <submittedName>
        <fullName evidence="2">Glycosyl transferase family 8</fullName>
    </submittedName>
</protein>
<evidence type="ECO:0000313" key="1">
    <source>
        <dbReference type="EMBL" id="MWC42338.1"/>
    </source>
</evidence>
<gene>
    <name evidence="1" type="ORF">GQR91_01505</name>
    <name evidence="2" type="ORF">SAMN05216557_10930</name>
</gene>
<reference evidence="2 3" key="1">
    <citation type="submission" date="2016-10" db="EMBL/GenBank/DDBJ databases">
        <authorList>
            <person name="Varghese N."/>
            <person name="Submissions S."/>
        </authorList>
    </citation>
    <scope>NUCLEOTIDE SEQUENCE [LARGE SCALE GENOMIC DNA]</scope>
    <source>
        <strain evidence="2 3">S7-754</strain>
    </source>
</reference>
<dbReference type="AlphaFoldDB" id="A0A1G7QSP9"/>
<keyword evidence="2" id="KW-0808">Transferase</keyword>
<dbReference type="SUPFAM" id="SSF53448">
    <property type="entry name" value="Nucleotide-diphospho-sugar transferases"/>
    <property type="match status" value="1"/>
</dbReference>
<dbReference type="Proteomes" id="UP000436801">
    <property type="component" value="Unassembled WGS sequence"/>
</dbReference>
<evidence type="ECO:0000313" key="3">
    <source>
        <dbReference type="Proteomes" id="UP000323502"/>
    </source>
</evidence>
<dbReference type="EMBL" id="WSUT01000002">
    <property type="protein sequence ID" value="MWC42338.1"/>
    <property type="molecule type" value="Genomic_DNA"/>
</dbReference>
<accession>A0A1G7QSP9</accession>
<evidence type="ECO:0000313" key="4">
    <source>
        <dbReference type="Proteomes" id="UP000436801"/>
    </source>
</evidence>
<dbReference type="Proteomes" id="UP000323502">
    <property type="component" value="Unassembled WGS sequence"/>
</dbReference>
<dbReference type="Pfam" id="PF01501">
    <property type="entry name" value="Glyco_transf_8"/>
    <property type="match status" value="1"/>
</dbReference>
<evidence type="ECO:0000313" key="2">
    <source>
        <dbReference type="EMBL" id="SDG01537.1"/>
    </source>
</evidence>